<evidence type="ECO:0000313" key="8">
    <source>
        <dbReference type="EMBL" id="KGM19454.1"/>
    </source>
</evidence>
<comment type="caution">
    <text evidence="8">The sequence shown here is derived from an EMBL/GenBank/DDBJ whole genome shotgun (WGS) entry which is preliminary data.</text>
</comment>
<dbReference type="EMBL" id="JRVJ01000001">
    <property type="protein sequence ID" value="KGM19454.1"/>
    <property type="molecule type" value="Genomic_DNA"/>
</dbReference>
<evidence type="ECO:0000313" key="9">
    <source>
        <dbReference type="Proteomes" id="UP000030145"/>
    </source>
</evidence>
<feature type="domain" description="DUF3817" evidence="7">
    <location>
        <begin position="5"/>
        <end position="90"/>
    </location>
</feature>
<evidence type="ECO:0000259" key="7">
    <source>
        <dbReference type="Pfam" id="PF12823"/>
    </source>
</evidence>
<name>A0A0A2DNJ5_9CORY</name>
<evidence type="ECO:0000256" key="6">
    <source>
        <dbReference type="SAM" id="Phobius"/>
    </source>
</evidence>
<gene>
    <name evidence="8" type="ORF">MA47_01080</name>
</gene>
<sequence>MTPKKLYSTLAVAETITWALLIGGMILKYTDVTPLGVRIAGGIHGFVFLTYCVATVLIWINNRWSFGRGILGLLSSVIPFATIPFEKQADKAGVLNGAWRFTADALDPHERPSNVAERGLAFAVSKPIVTLIVVLIAVALLFSGLLALGSPLEWFKN</sequence>
<dbReference type="Proteomes" id="UP000030145">
    <property type="component" value="Unassembled WGS sequence"/>
</dbReference>
<comment type="subcellular location">
    <subcellularLocation>
        <location evidence="1">Cell membrane</location>
        <topology evidence="1">Multi-pass membrane protein</topology>
    </subcellularLocation>
</comment>
<keyword evidence="4 6" id="KW-1133">Transmembrane helix</keyword>
<proteinExistence type="predicted"/>
<accession>A0A0A2DNJ5</accession>
<dbReference type="AlphaFoldDB" id="A0A0A2DNJ5"/>
<feature type="transmembrane region" description="Helical" evidence="6">
    <location>
        <begin position="39"/>
        <end position="60"/>
    </location>
</feature>
<dbReference type="NCBIfam" id="TIGR03954">
    <property type="entry name" value="integ_memb_HG"/>
    <property type="match status" value="1"/>
</dbReference>
<dbReference type="Pfam" id="PF12823">
    <property type="entry name" value="DUF3817"/>
    <property type="match status" value="1"/>
</dbReference>
<feature type="transmembrane region" description="Helical" evidence="6">
    <location>
        <begin position="128"/>
        <end position="148"/>
    </location>
</feature>
<feature type="transmembrane region" description="Helical" evidence="6">
    <location>
        <begin position="6"/>
        <end position="27"/>
    </location>
</feature>
<organism evidence="8 9">
    <name type="scientific">Corynebacterium auriscanis</name>
    <dbReference type="NCBI Taxonomy" id="99807"/>
    <lineage>
        <taxon>Bacteria</taxon>
        <taxon>Bacillati</taxon>
        <taxon>Actinomycetota</taxon>
        <taxon>Actinomycetes</taxon>
        <taxon>Mycobacteriales</taxon>
        <taxon>Corynebacteriaceae</taxon>
        <taxon>Corynebacterium</taxon>
    </lineage>
</organism>
<dbReference type="RefSeq" id="WP_035112968.1">
    <property type="nucleotide sequence ID" value="NZ_CP047046.1"/>
</dbReference>
<evidence type="ECO:0000256" key="4">
    <source>
        <dbReference type="ARBA" id="ARBA00022989"/>
    </source>
</evidence>
<dbReference type="PANTHER" id="PTHR40077">
    <property type="entry name" value="MEMBRANE PROTEIN-RELATED"/>
    <property type="match status" value="1"/>
</dbReference>
<evidence type="ECO:0000256" key="5">
    <source>
        <dbReference type="ARBA" id="ARBA00023136"/>
    </source>
</evidence>
<protein>
    <submittedName>
        <fullName evidence="8">Membrane protein</fullName>
    </submittedName>
</protein>
<dbReference type="GO" id="GO:0005886">
    <property type="term" value="C:plasma membrane"/>
    <property type="evidence" value="ECO:0007669"/>
    <property type="project" value="UniProtKB-SubCell"/>
</dbReference>
<keyword evidence="5 6" id="KW-0472">Membrane</keyword>
<evidence type="ECO:0000256" key="1">
    <source>
        <dbReference type="ARBA" id="ARBA00004651"/>
    </source>
</evidence>
<evidence type="ECO:0000256" key="3">
    <source>
        <dbReference type="ARBA" id="ARBA00022692"/>
    </source>
</evidence>
<keyword evidence="3 6" id="KW-0812">Transmembrane</keyword>
<keyword evidence="9" id="KW-1185">Reference proteome</keyword>
<feature type="transmembrane region" description="Helical" evidence="6">
    <location>
        <begin position="66"/>
        <end position="85"/>
    </location>
</feature>
<dbReference type="PANTHER" id="PTHR40077:SF1">
    <property type="entry name" value="MEMBRANE PROTEIN"/>
    <property type="match status" value="1"/>
</dbReference>
<dbReference type="GeneID" id="300552863"/>
<evidence type="ECO:0000256" key="2">
    <source>
        <dbReference type="ARBA" id="ARBA00022475"/>
    </source>
</evidence>
<reference evidence="8 9" key="1">
    <citation type="submission" date="2014-10" db="EMBL/GenBank/DDBJ databases">
        <title>Whole Genome sequence of Corynebacterium auriscanis strain CIP 106629.</title>
        <authorList>
            <person name="Hassan S.S."/>
            <person name="Jamal S.B."/>
            <person name="Tiwari S."/>
            <person name="Oliveira L.D.C."/>
            <person name="Souza F."/>
            <person name="Mariano D.C."/>
            <person name="Almeida S."/>
            <person name="Dorella F."/>
            <person name="Pereira F."/>
            <person name="Carvalho A."/>
            <person name="Leal C.A."/>
            <person name="Soares S.D.C."/>
            <person name="Figueiredo H.C."/>
            <person name="Silva A."/>
            <person name="Azevedo V.A."/>
        </authorList>
    </citation>
    <scope>NUCLEOTIDE SEQUENCE [LARGE SCALE GENOMIC DNA]</scope>
    <source>
        <strain evidence="8 9">CIP 106629</strain>
    </source>
</reference>
<dbReference type="InterPro" id="IPR023845">
    <property type="entry name" value="DUF3817_TM"/>
</dbReference>
<keyword evidence="2" id="KW-1003">Cell membrane</keyword>